<accession>A0ABQ6ILP6</accession>
<evidence type="ECO:0000313" key="4">
    <source>
        <dbReference type="Proteomes" id="UP001157126"/>
    </source>
</evidence>
<protein>
    <recommendedName>
        <fullName evidence="2">Glycosyltransferase 2-like domain-containing protein</fullName>
    </recommendedName>
</protein>
<dbReference type="RefSeq" id="WP_284302724.1">
    <property type="nucleotide sequence ID" value="NZ_BSUO01000001.1"/>
</dbReference>
<reference evidence="4" key="1">
    <citation type="journal article" date="2019" name="Int. J. Syst. Evol. Microbiol.">
        <title>The Global Catalogue of Microorganisms (GCM) 10K type strain sequencing project: providing services to taxonomists for standard genome sequencing and annotation.</title>
        <authorList>
            <consortium name="The Broad Institute Genomics Platform"/>
            <consortium name="The Broad Institute Genome Sequencing Center for Infectious Disease"/>
            <person name="Wu L."/>
            <person name="Ma J."/>
        </authorList>
    </citation>
    <scope>NUCLEOTIDE SEQUENCE [LARGE SCALE GENOMIC DNA]</scope>
    <source>
        <strain evidence="4">NBRC 113072</strain>
    </source>
</reference>
<dbReference type="CDD" id="cd00761">
    <property type="entry name" value="Glyco_tranf_GTA_type"/>
    <property type="match status" value="1"/>
</dbReference>
<evidence type="ECO:0000313" key="3">
    <source>
        <dbReference type="EMBL" id="GMA38666.1"/>
    </source>
</evidence>
<gene>
    <name evidence="3" type="ORF">GCM10025883_07110</name>
</gene>
<dbReference type="EMBL" id="BSUO01000001">
    <property type="protein sequence ID" value="GMA38666.1"/>
    <property type="molecule type" value="Genomic_DNA"/>
</dbReference>
<feature type="domain" description="Glycosyltransferase 2-like" evidence="2">
    <location>
        <begin position="21"/>
        <end position="121"/>
    </location>
</feature>
<sequence length="324" mass="35578">MSLLVEHRTPMPPPDPSVRVSIMSPVRDEEAHLAAMLDSVLAQTHAEFELLLVDDGSTDRTATIAREYADRDERVRLLGTGEALGKNAAFNLAYAHSTGDLLCHLGGDDLMPPDSLAARVRAVGPHVRSRAVGFFKLALLVEASAGPGPSEASDTAARAETVVPRGRRGSMSGGSITMTRALAELVMPLPEHLVSEDIWMGNAADALAEVRVDATDVVTRYRRHAGNSNPRNKSFAAMDRAIHARMTAYDALLSTERFVLPEEYRHRFAAEREAERLRHEGRTLRLLHADLPPVDRIALASMSHPVLWRVRSRLLTPLTGWRGR</sequence>
<dbReference type="Proteomes" id="UP001157126">
    <property type="component" value="Unassembled WGS sequence"/>
</dbReference>
<dbReference type="Pfam" id="PF00535">
    <property type="entry name" value="Glycos_transf_2"/>
    <property type="match status" value="1"/>
</dbReference>
<dbReference type="InterPro" id="IPR029044">
    <property type="entry name" value="Nucleotide-diphossugar_trans"/>
</dbReference>
<comment type="caution">
    <text evidence="3">The sequence shown here is derived from an EMBL/GenBank/DDBJ whole genome shotgun (WGS) entry which is preliminary data.</text>
</comment>
<dbReference type="PANTHER" id="PTHR22916:SF3">
    <property type="entry name" value="UDP-GLCNAC:BETAGAL BETA-1,3-N-ACETYLGLUCOSAMINYLTRANSFERASE-LIKE PROTEIN 1"/>
    <property type="match status" value="1"/>
</dbReference>
<dbReference type="PANTHER" id="PTHR22916">
    <property type="entry name" value="GLYCOSYLTRANSFERASE"/>
    <property type="match status" value="1"/>
</dbReference>
<feature type="region of interest" description="Disordered" evidence="1">
    <location>
        <begin position="146"/>
        <end position="174"/>
    </location>
</feature>
<evidence type="ECO:0000256" key="1">
    <source>
        <dbReference type="SAM" id="MobiDB-lite"/>
    </source>
</evidence>
<keyword evidence="4" id="KW-1185">Reference proteome</keyword>
<proteinExistence type="predicted"/>
<dbReference type="SUPFAM" id="SSF53448">
    <property type="entry name" value="Nucleotide-diphospho-sugar transferases"/>
    <property type="match status" value="1"/>
</dbReference>
<dbReference type="InterPro" id="IPR001173">
    <property type="entry name" value="Glyco_trans_2-like"/>
</dbReference>
<dbReference type="Gene3D" id="3.90.550.10">
    <property type="entry name" value="Spore Coat Polysaccharide Biosynthesis Protein SpsA, Chain A"/>
    <property type="match status" value="1"/>
</dbReference>
<evidence type="ECO:0000259" key="2">
    <source>
        <dbReference type="Pfam" id="PF00535"/>
    </source>
</evidence>
<name>A0ABQ6ILP6_9MICO</name>
<organism evidence="3 4">
    <name type="scientific">Mobilicoccus caccae</name>
    <dbReference type="NCBI Taxonomy" id="1859295"/>
    <lineage>
        <taxon>Bacteria</taxon>
        <taxon>Bacillati</taxon>
        <taxon>Actinomycetota</taxon>
        <taxon>Actinomycetes</taxon>
        <taxon>Micrococcales</taxon>
        <taxon>Dermatophilaceae</taxon>
        <taxon>Mobilicoccus</taxon>
    </lineage>
</organism>